<organism evidence="2 3">
    <name type="scientific">Monilinia vaccinii-corymbosi</name>
    <dbReference type="NCBI Taxonomy" id="61207"/>
    <lineage>
        <taxon>Eukaryota</taxon>
        <taxon>Fungi</taxon>
        <taxon>Dikarya</taxon>
        <taxon>Ascomycota</taxon>
        <taxon>Pezizomycotina</taxon>
        <taxon>Leotiomycetes</taxon>
        <taxon>Helotiales</taxon>
        <taxon>Sclerotiniaceae</taxon>
        <taxon>Monilinia</taxon>
    </lineage>
</organism>
<dbReference type="AlphaFoldDB" id="A0A8A3PHD6"/>
<feature type="region of interest" description="Disordered" evidence="1">
    <location>
        <begin position="1"/>
        <end position="58"/>
    </location>
</feature>
<protein>
    <submittedName>
        <fullName evidence="2">Uncharacterized protein</fullName>
    </submittedName>
</protein>
<gene>
    <name evidence="2" type="ORF">DSL72_005988</name>
</gene>
<name>A0A8A3PHD6_9HELO</name>
<accession>A0A8A3PHD6</accession>
<reference evidence="2" key="1">
    <citation type="submission" date="2020-10" db="EMBL/GenBank/DDBJ databases">
        <title>Genome Sequence of Monilinia vaccinii-corymbosi Sheds Light on Mummy Berry Disease Infection of Blueberry and Mating Type.</title>
        <authorList>
            <person name="Yow A.G."/>
            <person name="Zhang Y."/>
            <person name="Bansal K."/>
            <person name="Eacker S.M."/>
            <person name="Sullivan S."/>
            <person name="Liachko I."/>
            <person name="Cubeta M.A."/>
            <person name="Rollins J.A."/>
            <person name="Ashrafi H."/>
        </authorList>
    </citation>
    <scope>NUCLEOTIDE SEQUENCE</scope>
    <source>
        <strain evidence="2">RL-1</strain>
    </source>
</reference>
<dbReference type="Proteomes" id="UP000672032">
    <property type="component" value="Chromosome 4"/>
</dbReference>
<feature type="compositionally biased region" description="Basic and acidic residues" evidence="1">
    <location>
        <begin position="37"/>
        <end position="58"/>
    </location>
</feature>
<evidence type="ECO:0000256" key="1">
    <source>
        <dbReference type="SAM" id="MobiDB-lite"/>
    </source>
</evidence>
<sequence>MSSFQQSEPLVLRDVLSSEPSKVIAAPRNSNGSDTRSYLEDQQKARLESREEKLNEGELQKNTKKAVLGWKEEKEVYNKTKSTVPATEVDDEKGMIGEAIADVRVTKVNRKLEEQRAEFLADGFLNRLRTFRQYSDDGNYYKMTLILY</sequence>
<keyword evidence="3" id="KW-1185">Reference proteome</keyword>
<proteinExistence type="predicted"/>
<evidence type="ECO:0000313" key="2">
    <source>
        <dbReference type="EMBL" id="QSZ34396.1"/>
    </source>
</evidence>
<evidence type="ECO:0000313" key="3">
    <source>
        <dbReference type="Proteomes" id="UP000672032"/>
    </source>
</evidence>
<dbReference type="EMBL" id="CP063408">
    <property type="protein sequence ID" value="QSZ34396.1"/>
    <property type="molecule type" value="Genomic_DNA"/>
</dbReference>